<dbReference type="PANTHER" id="PTHR18934">
    <property type="entry name" value="ATP-DEPENDENT RNA HELICASE"/>
    <property type="match status" value="1"/>
</dbReference>
<protein>
    <recommendedName>
        <fullName evidence="2">RNA helicase</fullName>
        <ecNumber evidence="2">3.6.4.13</ecNumber>
    </recommendedName>
</protein>
<dbReference type="InterPro" id="IPR059023">
    <property type="entry name" value="RNA_hel_CTD"/>
</dbReference>
<evidence type="ECO:0000256" key="14">
    <source>
        <dbReference type="SAM" id="MobiDB-lite"/>
    </source>
</evidence>
<dbReference type="InterPro" id="IPR007502">
    <property type="entry name" value="Helicase-assoc_dom"/>
</dbReference>
<organism evidence="17 18">
    <name type="scientific">Marchantia polymorpha</name>
    <name type="common">Common liverwort</name>
    <name type="synonym">Marchantia aquatica</name>
    <dbReference type="NCBI Taxonomy" id="3197"/>
    <lineage>
        <taxon>Eukaryota</taxon>
        <taxon>Viridiplantae</taxon>
        <taxon>Streptophyta</taxon>
        <taxon>Embryophyta</taxon>
        <taxon>Marchantiophyta</taxon>
        <taxon>Marchantiopsida</taxon>
        <taxon>Marchantiidae</taxon>
        <taxon>Marchantiales</taxon>
        <taxon>Marchantiaceae</taxon>
        <taxon>Marchantia</taxon>
    </lineage>
</organism>
<dbReference type="PROSITE" id="PS51194">
    <property type="entry name" value="HELICASE_CTER"/>
    <property type="match status" value="1"/>
</dbReference>
<keyword evidence="9" id="KW-0694">RNA-binding</keyword>
<keyword evidence="4" id="KW-0934">Plastid</keyword>
<keyword evidence="5" id="KW-0547">Nucleotide-binding</keyword>
<dbReference type="SMART" id="SM00487">
    <property type="entry name" value="DEXDc"/>
    <property type="match status" value="1"/>
</dbReference>
<feature type="compositionally biased region" description="Polar residues" evidence="14">
    <location>
        <begin position="727"/>
        <end position="737"/>
    </location>
</feature>
<evidence type="ECO:0000256" key="8">
    <source>
        <dbReference type="ARBA" id="ARBA00022840"/>
    </source>
</evidence>
<dbReference type="PROSITE" id="PS00690">
    <property type="entry name" value="DEAH_ATP_HELICASE"/>
    <property type="match status" value="1"/>
</dbReference>
<comment type="subcellular location">
    <subcellularLocation>
        <location evidence="1">Plastid</location>
        <location evidence="1">Chloroplast</location>
    </subcellularLocation>
</comment>
<feature type="compositionally biased region" description="Basic and acidic residues" evidence="14">
    <location>
        <begin position="369"/>
        <end position="378"/>
    </location>
</feature>
<proteinExistence type="inferred from homology"/>
<dbReference type="CDD" id="cd18791">
    <property type="entry name" value="SF2_C_RHA"/>
    <property type="match status" value="1"/>
</dbReference>
<dbReference type="SUPFAM" id="SSF52540">
    <property type="entry name" value="P-loop containing nucleoside triphosphate hydrolases"/>
    <property type="match status" value="1"/>
</dbReference>
<dbReference type="SMART" id="SM00847">
    <property type="entry name" value="HA2"/>
    <property type="match status" value="1"/>
</dbReference>
<dbReference type="InterPro" id="IPR011709">
    <property type="entry name" value="DEAD-box_helicase_OB_fold"/>
</dbReference>
<feature type="compositionally biased region" description="Acidic residues" evidence="14">
    <location>
        <begin position="450"/>
        <end position="468"/>
    </location>
</feature>
<keyword evidence="8" id="KW-0067">ATP-binding</keyword>
<evidence type="ECO:0000313" key="18">
    <source>
        <dbReference type="Proteomes" id="UP000244005"/>
    </source>
</evidence>
<dbReference type="InterPro" id="IPR056890">
    <property type="entry name" value="UBA_DHX29-like"/>
</dbReference>
<evidence type="ECO:0000256" key="13">
    <source>
        <dbReference type="SAM" id="Coils"/>
    </source>
</evidence>
<dbReference type="GO" id="GO:0016787">
    <property type="term" value="F:hydrolase activity"/>
    <property type="evidence" value="ECO:0007669"/>
    <property type="project" value="UniProtKB-KW"/>
</dbReference>
<dbReference type="Pfam" id="PF24899">
    <property type="entry name" value="UBA_DHX29"/>
    <property type="match status" value="1"/>
</dbReference>
<dbReference type="InterPro" id="IPR014001">
    <property type="entry name" value="Helicase_ATP-bd"/>
</dbReference>
<feature type="region of interest" description="Disordered" evidence="14">
    <location>
        <begin position="447"/>
        <end position="476"/>
    </location>
</feature>
<evidence type="ECO:0000256" key="10">
    <source>
        <dbReference type="ARBA" id="ARBA00022946"/>
    </source>
</evidence>
<evidence type="ECO:0000256" key="6">
    <source>
        <dbReference type="ARBA" id="ARBA00022801"/>
    </source>
</evidence>
<dbReference type="Pfam" id="PF00270">
    <property type="entry name" value="DEAD"/>
    <property type="match status" value="1"/>
</dbReference>
<evidence type="ECO:0000256" key="5">
    <source>
        <dbReference type="ARBA" id="ARBA00022741"/>
    </source>
</evidence>
<feature type="domain" description="Helicase ATP-binding" evidence="15">
    <location>
        <begin position="809"/>
        <end position="985"/>
    </location>
</feature>
<feature type="compositionally biased region" description="Basic and acidic residues" evidence="14">
    <location>
        <begin position="63"/>
        <end position="73"/>
    </location>
</feature>
<keyword evidence="13" id="KW-0175">Coiled coil</keyword>
<dbReference type="InterPro" id="IPR011545">
    <property type="entry name" value="DEAD/DEAH_box_helicase_dom"/>
</dbReference>
<feature type="region of interest" description="Disordered" evidence="14">
    <location>
        <begin position="336"/>
        <end position="399"/>
    </location>
</feature>
<dbReference type="InterPro" id="IPR056328">
    <property type="entry name" value="DSRM_DHX29"/>
</dbReference>
<evidence type="ECO:0000256" key="7">
    <source>
        <dbReference type="ARBA" id="ARBA00022806"/>
    </source>
</evidence>
<dbReference type="Gramene" id="Mp5g09990.1">
    <property type="protein sequence ID" value="Mp5g09990.1.cds"/>
    <property type="gene ID" value="Mp5g09990"/>
</dbReference>
<feature type="compositionally biased region" description="Low complexity" evidence="14">
    <location>
        <begin position="1"/>
        <end position="10"/>
    </location>
</feature>
<evidence type="ECO:0000259" key="15">
    <source>
        <dbReference type="PROSITE" id="PS51192"/>
    </source>
</evidence>
<feature type="compositionally biased region" description="Acidic residues" evidence="14">
    <location>
        <begin position="202"/>
        <end position="221"/>
    </location>
</feature>
<dbReference type="PANTHER" id="PTHR18934:SF246">
    <property type="entry name" value="DEXH-BOX ATP-DEPENDENT RNA HELICASE DEXH4, CHLOROPLASTIC-RELATED"/>
    <property type="match status" value="1"/>
</dbReference>
<dbReference type="Pfam" id="PF26026">
    <property type="entry name" value="RNA_hel_CTD"/>
    <property type="match status" value="1"/>
</dbReference>
<feature type="compositionally biased region" description="Basic and acidic residues" evidence="14">
    <location>
        <begin position="757"/>
        <end position="776"/>
    </location>
</feature>
<keyword evidence="6" id="KW-0378">Hydrolase</keyword>
<keyword evidence="7" id="KW-0347">Helicase</keyword>
<dbReference type="FunFam" id="3.40.50.300:FF:000819">
    <property type="entry name" value="ATP dependent RNA helicase, putative"/>
    <property type="match status" value="1"/>
</dbReference>
<feature type="domain" description="Helicase C-terminal" evidence="16">
    <location>
        <begin position="1088"/>
        <end position="1263"/>
    </location>
</feature>
<dbReference type="FunFam" id="1.20.120.1080:FF:000002">
    <property type="entry name" value="Putative ATP-dependent RNA helicase DHX36"/>
    <property type="match status" value="1"/>
</dbReference>
<dbReference type="Pfam" id="PF00271">
    <property type="entry name" value="Helicase_C"/>
    <property type="match status" value="1"/>
</dbReference>
<dbReference type="GO" id="GO:0004386">
    <property type="term" value="F:helicase activity"/>
    <property type="evidence" value="ECO:0000318"/>
    <property type="project" value="GO_Central"/>
</dbReference>
<evidence type="ECO:0000256" key="12">
    <source>
        <dbReference type="ARBA" id="ARBA00060772"/>
    </source>
</evidence>
<sequence>MAPKKQPQQQKGKKNAAGKAGEPATTKASKGAAQVHISSENERKLRQLLANTGGNQFPAAPSKQHEELSEGQKRQAGKRLRNIYDTLVSEGFSASQIEMGLGALPVGGATLEGALDWLCMNLPPDELPIKFSSGVRAADIEGGSIQVIAAARPDWTPTPVKEDDVDKPAQAVIKPVIKEKKPEKVVQAEQADWIKRYLAQQQEEDAEKSEGDSGGDSDWEVFADPNEQNRRKQKRQVVDPRTRALSLAQELQKAKQVAAMAKERRDKEKQAAAGRLIRELRQEMSALGLTEDVLNQTLAANSQKFSGLEESEFPSLGETKKVAGLKDSAFPSLGESKKIASSKEQAFPSLGETRKVAGLKESAFPSLGESKKAPRSKETAFPSLGASRRTSDDDTDQHSVGTSYAALLGKIYSNKKGGNSGGPNFVNLKPKQLPDWARAPVVEDVKQDTEVEVSETDEQVEELTDEQVEESKLPDQASASLGEIEDGLMEADSPGQISVVESEVKILEKVAEAEAKSTTKPVEPLDDEEGGILGMFDEEAAAEQTLPESVVAIQMAEKYTAWGLEKDSSKKKQIPLNRRASQLPTQEETLRQPKAVLQQHCQKNAWAAPKYEKLPAKGRLCAYTVTVTRPTVGRGKNKIVGGPVLCKLPHTEDYFDSISDAQNAVATWALSILLPDLPLHRILPEPYRSMCLRWQTSGQDARNMELKGEEARRATFVDSLVQSSITREVTSKSSAADSQDDLTEVEEDNEAPAKPTTEGRKDSKSVSQKRSESLHLKKMMEDKLKSKNYKVMLDSRAALPMAMKKHQFLEKLKEHDVVVVSGETGCGKTTQVPQYILDEMIGAGQGGFCNIVCTQPRRIAAISVAERVAVERCEPPPGSSGSLVGYQVRLDTAWNAGTKLLFCTTGILLRRLAGDRELEGVSHIVVDEVHERTVLGDFLLVILKDLLERRRKAGGSPLKLILMSATLDSDLFSQYFGDCPVIKAKGRTFPVTTHYLEDVHDELEYSLSTDSPAAMHNDYKANKKKTTRNLVDSSRGRQNLVQSGWGDDSTLEETAVNPLYDRDLYSNYSEKCRANLASLNEDVIDYDLLEDLIIHINDEGEPGAILVFLPGMAEIQFLWDRLAVSRRFSGSASEWLLPLHSSVASSDQRRVFQTPPHGLRKVVLATNIAETSITIDDVVHVIDSGKHKENRFDPRRGMSSMVEAWISQANSKQRSGRAGRVRSGHCYCLFTRNRFEKLMRPFQLPEILRVPLVELCLQIKLLRLGRIASFLEQALEPPKAEAVLSAVDTLRQVGALDENENLTSLGYHLANLPVDCRVGKMMLFGAVLGCLGPVLTVAACLSHKSPFISPQDQREAAERAKQALVSDKGKDGGVGNIASGQQSDHLAMVAAYNGWSTLATLKGSRAARDFCSSNFLSGSTLNMLRDMRNQFASLLADIGFIKVPQGERGKRGNFENLINDPNQLFNRNSTHASVVKAALCAGLYPNVAAMEEESVRAGHASALSRRAGLSSGARPRWNDGRREVFIHPTSINHSVAEFRQPFIVFHEKVETSRVYLRDTTVISPYALLLFGGAINVQHQTGRVTVDSWLEMNSPAQTAVLFKNLRAALDSLLDEHIKTPQGSISSRTSEVITSIAQLLIDEEKVPL</sequence>
<name>A0A2R6WYM6_MARPO</name>
<dbReference type="Pfam" id="PF21010">
    <property type="entry name" value="HA2_C"/>
    <property type="match status" value="1"/>
</dbReference>
<dbReference type="Gene3D" id="1.20.120.1080">
    <property type="match status" value="1"/>
</dbReference>
<keyword evidence="3" id="KW-0150">Chloroplast</keyword>
<evidence type="ECO:0000256" key="4">
    <source>
        <dbReference type="ARBA" id="ARBA00022640"/>
    </source>
</evidence>
<feature type="compositionally biased region" description="Acidic residues" evidence="14">
    <location>
        <begin position="738"/>
        <end position="750"/>
    </location>
</feature>
<dbReference type="CDD" id="cd17917">
    <property type="entry name" value="DEXHc_RHA-like"/>
    <property type="match status" value="1"/>
</dbReference>
<keyword evidence="10" id="KW-0809">Transit peptide</keyword>
<dbReference type="Pfam" id="PF24385">
    <property type="entry name" value="DSRM_DHX29"/>
    <property type="match status" value="1"/>
</dbReference>
<dbReference type="SMART" id="SM00490">
    <property type="entry name" value="HELICc"/>
    <property type="match status" value="1"/>
</dbReference>
<dbReference type="InterPro" id="IPR048333">
    <property type="entry name" value="HA2_WH"/>
</dbReference>
<dbReference type="Gene3D" id="3.40.50.300">
    <property type="entry name" value="P-loop containing nucleotide triphosphate hydrolases"/>
    <property type="match status" value="2"/>
</dbReference>
<reference evidence="18" key="1">
    <citation type="journal article" date="2017" name="Cell">
        <title>Insights into land plant evolution garnered from the Marchantia polymorpha genome.</title>
        <authorList>
            <person name="Bowman J.L."/>
            <person name="Kohchi T."/>
            <person name="Yamato K.T."/>
            <person name="Jenkins J."/>
            <person name="Shu S."/>
            <person name="Ishizaki K."/>
            <person name="Yamaoka S."/>
            <person name="Nishihama R."/>
            <person name="Nakamura Y."/>
            <person name="Berger F."/>
            <person name="Adam C."/>
            <person name="Aki S.S."/>
            <person name="Althoff F."/>
            <person name="Araki T."/>
            <person name="Arteaga-Vazquez M.A."/>
            <person name="Balasubrmanian S."/>
            <person name="Barry K."/>
            <person name="Bauer D."/>
            <person name="Boehm C.R."/>
            <person name="Briginshaw L."/>
            <person name="Caballero-Perez J."/>
            <person name="Catarino B."/>
            <person name="Chen F."/>
            <person name="Chiyoda S."/>
            <person name="Chovatia M."/>
            <person name="Davies K.M."/>
            <person name="Delmans M."/>
            <person name="Demura T."/>
            <person name="Dierschke T."/>
            <person name="Dolan L."/>
            <person name="Dorantes-Acosta A.E."/>
            <person name="Eklund D.M."/>
            <person name="Florent S.N."/>
            <person name="Flores-Sandoval E."/>
            <person name="Fujiyama A."/>
            <person name="Fukuzawa H."/>
            <person name="Galik B."/>
            <person name="Grimanelli D."/>
            <person name="Grimwood J."/>
            <person name="Grossniklaus U."/>
            <person name="Hamada T."/>
            <person name="Haseloff J."/>
            <person name="Hetherington A.J."/>
            <person name="Higo A."/>
            <person name="Hirakawa Y."/>
            <person name="Hundley H.N."/>
            <person name="Ikeda Y."/>
            <person name="Inoue K."/>
            <person name="Inoue S.I."/>
            <person name="Ishida S."/>
            <person name="Jia Q."/>
            <person name="Kakita M."/>
            <person name="Kanazawa T."/>
            <person name="Kawai Y."/>
            <person name="Kawashima T."/>
            <person name="Kennedy M."/>
            <person name="Kinose K."/>
            <person name="Kinoshita T."/>
            <person name="Kohara Y."/>
            <person name="Koide E."/>
            <person name="Komatsu K."/>
            <person name="Kopischke S."/>
            <person name="Kubo M."/>
            <person name="Kyozuka J."/>
            <person name="Lagercrantz U."/>
            <person name="Lin S.S."/>
            <person name="Lindquist E."/>
            <person name="Lipzen A.M."/>
            <person name="Lu C.W."/>
            <person name="De Luna E."/>
            <person name="Martienssen R.A."/>
            <person name="Minamino N."/>
            <person name="Mizutani M."/>
            <person name="Mizutani M."/>
            <person name="Mochizuki N."/>
            <person name="Monte I."/>
            <person name="Mosher R."/>
            <person name="Nagasaki H."/>
            <person name="Nakagami H."/>
            <person name="Naramoto S."/>
            <person name="Nishitani K."/>
            <person name="Ohtani M."/>
            <person name="Okamoto T."/>
            <person name="Okumura M."/>
            <person name="Phillips J."/>
            <person name="Pollak B."/>
            <person name="Reinders A."/>
            <person name="Rovekamp M."/>
            <person name="Sano R."/>
            <person name="Sawa S."/>
            <person name="Schmid M.W."/>
            <person name="Shirakawa M."/>
            <person name="Solano R."/>
            <person name="Spunde A."/>
            <person name="Suetsugu N."/>
            <person name="Sugano S."/>
            <person name="Sugiyama A."/>
            <person name="Sun R."/>
            <person name="Suzuki Y."/>
            <person name="Takenaka M."/>
            <person name="Takezawa D."/>
            <person name="Tomogane H."/>
            <person name="Tsuzuki M."/>
            <person name="Ueda T."/>
            <person name="Umeda M."/>
            <person name="Ward J.M."/>
            <person name="Watanabe Y."/>
            <person name="Yazaki K."/>
            <person name="Yokoyama R."/>
            <person name="Yoshitake Y."/>
            <person name="Yotsui I."/>
            <person name="Zachgo S."/>
            <person name="Schmutz J."/>
        </authorList>
    </citation>
    <scope>NUCLEOTIDE SEQUENCE [LARGE SCALE GENOMIC DNA]</scope>
    <source>
        <strain evidence="18">Tak-1</strain>
    </source>
</reference>
<dbReference type="GO" id="GO:0003724">
    <property type="term" value="F:RNA helicase activity"/>
    <property type="evidence" value="ECO:0007669"/>
    <property type="project" value="UniProtKB-EC"/>
</dbReference>
<dbReference type="FunFam" id="3.40.50.300:FF:000500">
    <property type="entry name" value="ATP-dependent RNA helicase DHX29"/>
    <property type="match status" value="1"/>
</dbReference>
<dbReference type="InterPro" id="IPR027417">
    <property type="entry name" value="P-loop_NTPase"/>
</dbReference>
<dbReference type="EMBL" id="KZ772720">
    <property type="protein sequence ID" value="PTQ38962.1"/>
    <property type="molecule type" value="Genomic_DNA"/>
</dbReference>
<dbReference type="OrthoDB" id="5600252at2759"/>
<dbReference type="InterPro" id="IPR001650">
    <property type="entry name" value="Helicase_C-like"/>
</dbReference>
<accession>A0A2R6WYM6</accession>
<comment type="similarity">
    <text evidence="12">Belongs to the DExH box helicase family.</text>
</comment>
<feature type="coiled-coil region" evidence="13">
    <location>
        <begin position="244"/>
        <end position="271"/>
    </location>
</feature>
<evidence type="ECO:0000256" key="11">
    <source>
        <dbReference type="ARBA" id="ARBA00047984"/>
    </source>
</evidence>
<dbReference type="EC" id="3.6.4.13" evidence="2"/>
<evidence type="ECO:0000256" key="2">
    <source>
        <dbReference type="ARBA" id="ARBA00012552"/>
    </source>
</evidence>
<feature type="region of interest" description="Disordered" evidence="14">
    <location>
        <begin position="1"/>
        <end position="76"/>
    </location>
</feature>
<evidence type="ECO:0000313" key="17">
    <source>
        <dbReference type="EMBL" id="PTQ38962.1"/>
    </source>
</evidence>
<dbReference type="SUPFAM" id="SSF54768">
    <property type="entry name" value="dsRNA-binding domain-like"/>
    <property type="match status" value="1"/>
</dbReference>
<dbReference type="Pfam" id="PF07717">
    <property type="entry name" value="OB_NTP_bind"/>
    <property type="match status" value="1"/>
</dbReference>
<evidence type="ECO:0000256" key="9">
    <source>
        <dbReference type="ARBA" id="ARBA00022884"/>
    </source>
</evidence>
<evidence type="ECO:0000259" key="16">
    <source>
        <dbReference type="PROSITE" id="PS51194"/>
    </source>
</evidence>
<dbReference type="GO" id="GO:0003723">
    <property type="term" value="F:RNA binding"/>
    <property type="evidence" value="ECO:0000318"/>
    <property type="project" value="GO_Central"/>
</dbReference>
<feature type="region of interest" description="Disordered" evidence="14">
    <location>
        <begin position="727"/>
        <end position="776"/>
    </location>
</feature>
<feature type="region of interest" description="Disordered" evidence="14">
    <location>
        <begin position="202"/>
        <end position="241"/>
    </location>
</feature>
<dbReference type="InterPro" id="IPR002464">
    <property type="entry name" value="DNA/RNA_helicase_DEAH_CS"/>
</dbReference>
<evidence type="ECO:0000256" key="1">
    <source>
        <dbReference type="ARBA" id="ARBA00004229"/>
    </source>
</evidence>
<dbReference type="Proteomes" id="UP000244005">
    <property type="component" value="Unassembled WGS sequence"/>
</dbReference>
<evidence type="ECO:0000256" key="3">
    <source>
        <dbReference type="ARBA" id="ARBA00022528"/>
    </source>
</evidence>
<dbReference type="Pfam" id="PF04408">
    <property type="entry name" value="WHD_HA2"/>
    <property type="match status" value="1"/>
</dbReference>
<dbReference type="GO" id="GO:0009507">
    <property type="term" value="C:chloroplast"/>
    <property type="evidence" value="ECO:0007669"/>
    <property type="project" value="UniProtKB-SubCell"/>
</dbReference>
<gene>
    <name evidence="17" type="ORF">MARPO_0048s0072</name>
</gene>
<dbReference type="GO" id="GO:0005524">
    <property type="term" value="F:ATP binding"/>
    <property type="evidence" value="ECO:0007669"/>
    <property type="project" value="UniProtKB-KW"/>
</dbReference>
<keyword evidence="18" id="KW-1185">Reference proteome</keyword>
<dbReference type="PROSITE" id="PS51192">
    <property type="entry name" value="HELICASE_ATP_BIND_1"/>
    <property type="match status" value="1"/>
</dbReference>
<comment type="catalytic activity">
    <reaction evidence="11">
        <text>ATP + H2O = ADP + phosphate + H(+)</text>
        <dbReference type="Rhea" id="RHEA:13065"/>
        <dbReference type="ChEBI" id="CHEBI:15377"/>
        <dbReference type="ChEBI" id="CHEBI:15378"/>
        <dbReference type="ChEBI" id="CHEBI:30616"/>
        <dbReference type="ChEBI" id="CHEBI:43474"/>
        <dbReference type="ChEBI" id="CHEBI:456216"/>
        <dbReference type="EC" id="3.6.4.13"/>
    </reaction>
</comment>